<dbReference type="EMBL" id="JAQQWI010000022">
    <property type="protein sequence ID" value="KAK7995865.1"/>
    <property type="molecule type" value="Genomic_DNA"/>
</dbReference>
<sequence>MAPTTLADLAPEIVANIISHASDIKDLKNIRLASRDLNNQAVRELFREAFIRPTEDAVAHWNAFAGNAPLAQLARRAVIHTVEDITDDDRYAEQDVEEEVEESFQDAVSALAKFPNLDSLLLGFSAQCLGTDENNYWDDVMESAEVREERLQLVFKAIKARQDAGSSRLHKLTLFNLQNQPLPEFTESELFRDIMDQLDELHIQMVQESNEHGPDHDYTKMELRTFPKHLCSAWLSPIAANLQELSLYARTDNWGPFPGYFELGAISFPKLETLSLGYYTIAYDDQLDWVLSIKSLKKLVMHRCMIVRRIRIARENMEEWKTSTRDWKLLKDDDGEWCVAYGYDKHWSTLFDALATELPNLQAFAFDYPRRTWDGGQEREYSVEGCHSMRSSMFPERYVVFDNGILPTHWPEADKQGSIYWPEEVPNFHKDHLEEDQKSFDNLLEVCRSRS</sequence>
<dbReference type="SUPFAM" id="SSF52047">
    <property type="entry name" value="RNI-like"/>
    <property type="match status" value="1"/>
</dbReference>
<evidence type="ECO:0000313" key="1">
    <source>
        <dbReference type="EMBL" id="KAK7995865.1"/>
    </source>
</evidence>
<evidence type="ECO:0008006" key="3">
    <source>
        <dbReference type="Google" id="ProtNLM"/>
    </source>
</evidence>
<proteinExistence type="predicted"/>
<comment type="caution">
    <text evidence="1">The sequence shown here is derived from an EMBL/GenBank/DDBJ whole genome shotgun (WGS) entry which is preliminary data.</text>
</comment>
<organism evidence="1 2">
    <name type="scientific">Apiospora marii</name>
    <dbReference type="NCBI Taxonomy" id="335849"/>
    <lineage>
        <taxon>Eukaryota</taxon>
        <taxon>Fungi</taxon>
        <taxon>Dikarya</taxon>
        <taxon>Ascomycota</taxon>
        <taxon>Pezizomycotina</taxon>
        <taxon>Sordariomycetes</taxon>
        <taxon>Xylariomycetidae</taxon>
        <taxon>Amphisphaeriales</taxon>
        <taxon>Apiosporaceae</taxon>
        <taxon>Apiospora</taxon>
    </lineage>
</organism>
<dbReference type="Proteomes" id="UP001396898">
    <property type="component" value="Unassembled WGS sequence"/>
</dbReference>
<gene>
    <name evidence="1" type="ORF">PG991_015332</name>
</gene>
<dbReference type="PANTHER" id="PTHR42057:SF2">
    <property type="entry name" value="F-BOX DOMAIN PROTEIN (AFU_ORTHOLOGUE AFUA_4G00200)-RELATED"/>
    <property type="match status" value="1"/>
</dbReference>
<accession>A0ABR1R1G3</accession>
<protein>
    <recommendedName>
        <fullName evidence="3">F-box domain-containing protein</fullName>
    </recommendedName>
</protein>
<reference evidence="1 2" key="1">
    <citation type="submission" date="2023-01" db="EMBL/GenBank/DDBJ databases">
        <title>Analysis of 21 Apiospora genomes using comparative genomics revels a genus with tremendous synthesis potential of carbohydrate active enzymes and secondary metabolites.</title>
        <authorList>
            <person name="Sorensen T."/>
        </authorList>
    </citation>
    <scope>NUCLEOTIDE SEQUENCE [LARGE SCALE GENOMIC DNA]</scope>
    <source>
        <strain evidence="1 2">CBS 20057</strain>
    </source>
</reference>
<name>A0ABR1R1G3_9PEZI</name>
<keyword evidence="2" id="KW-1185">Reference proteome</keyword>
<dbReference type="PANTHER" id="PTHR42057">
    <property type="entry name" value="F-BOX DOMAIN PROTEIN (AFU_ORTHOLOGUE AFUA_4G00200)"/>
    <property type="match status" value="1"/>
</dbReference>
<evidence type="ECO:0000313" key="2">
    <source>
        <dbReference type="Proteomes" id="UP001396898"/>
    </source>
</evidence>